<organism evidence="9 10">
    <name type="scientific">Oldenlandia corymbosa var. corymbosa</name>
    <dbReference type="NCBI Taxonomy" id="529605"/>
    <lineage>
        <taxon>Eukaryota</taxon>
        <taxon>Viridiplantae</taxon>
        <taxon>Streptophyta</taxon>
        <taxon>Embryophyta</taxon>
        <taxon>Tracheophyta</taxon>
        <taxon>Spermatophyta</taxon>
        <taxon>Magnoliopsida</taxon>
        <taxon>eudicotyledons</taxon>
        <taxon>Gunneridae</taxon>
        <taxon>Pentapetalae</taxon>
        <taxon>asterids</taxon>
        <taxon>lamiids</taxon>
        <taxon>Gentianales</taxon>
        <taxon>Rubiaceae</taxon>
        <taxon>Rubioideae</taxon>
        <taxon>Spermacoceae</taxon>
        <taxon>Hedyotis-Oldenlandia complex</taxon>
        <taxon>Oldenlandia</taxon>
    </lineage>
</organism>
<evidence type="ECO:0000259" key="8">
    <source>
        <dbReference type="Pfam" id="PF06814"/>
    </source>
</evidence>
<evidence type="ECO:0000256" key="7">
    <source>
        <dbReference type="SAM" id="SignalP"/>
    </source>
</evidence>
<keyword evidence="10" id="KW-1185">Reference proteome</keyword>
<feature type="transmembrane region" description="Helical" evidence="6">
    <location>
        <begin position="309"/>
        <end position="328"/>
    </location>
</feature>
<comment type="subcellular location">
    <subcellularLocation>
        <location evidence="1">Membrane</location>
        <topology evidence="1">Multi-pass membrane protein</topology>
    </subcellularLocation>
</comment>
<feature type="chain" id="PRO_5043583936" evidence="7">
    <location>
        <begin position="24"/>
        <end position="457"/>
    </location>
</feature>
<dbReference type="EMBL" id="OX459121">
    <property type="protein sequence ID" value="CAI9103848.1"/>
    <property type="molecule type" value="Genomic_DNA"/>
</dbReference>
<proteinExistence type="predicted"/>
<dbReference type="InterPro" id="IPR053937">
    <property type="entry name" value="GOST_TM"/>
</dbReference>
<keyword evidence="5 6" id="KW-0472">Membrane</keyword>
<feature type="transmembrane region" description="Helical" evidence="6">
    <location>
        <begin position="419"/>
        <end position="440"/>
    </location>
</feature>
<feature type="transmembrane region" description="Helical" evidence="6">
    <location>
        <begin position="380"/>
        <end position="399"/>
    </location>
</feature>
<dbReference type="PANTHER" id="PTHR21229">
    <property type="entry name" value="LUNG SEVEN TRANSMEMBRANE RECEPTOR"/>
    <property type="match status" value="1"/>
</dbReference>
<evidence type="ECO:0000256" key="3">
    <source>
        <dbReference type="ARBA" id="ARBA00022729"/>
    </source>
</evidence>
<evidence type="ECO:0000256" key="4">
    <source>
        <dbReference type="ARBA" id="ARBA00022989"/>
    </source>
</evidence>
<feature type="transmembrane region" description="Helical" evidence="6">
    <location>
        <begin position="204"/>
        <end position="222"/>
    </location>
</feature>
<evidence type="ECO:0000256" key="6">
    <source>
        <dbReference type="SAM" id="Phobius"/>
    </source>
</evidence>
<evidence type="ECO:0000313" key="10">
    <source>
        <dbReference type="Proteomes" id="UP001161247"/>
    </source>
</evidence>
<protein>
    <submittedName>
        <fullName evidence="9">OLC1v1002423C3</fullName>
    </submittedName>
</protein>
<dbReference type="GO" id="GO:0005794">
    <property type="term" value="C:Golgi apparatus"/>
    <property type="evidence" value="ECO:0007669"/>
    <property type="project" value="TreeGrafter"/>
</dbReference>
<evidence type="ECO:0000256" key="5">
    <source>
        <dbReference type="ARBA" id="ARBA00023136"/>
    </source>
</evidence>
<evidence type="ECO:0000256" key="2">
    <source>
        <dbReference type="ARBA" id="ARBA00022692"/>
    </source>
</evidence>
<dbReference type="PANTHER" id="PTHR21229:SF1">
    <property type="entry name" value="GH17801P"/>
    <property type="match status" value="1"/>
</dbReference>
<feature type="domain" description="GOST seven transmembrane" evidence="8">
    <location>
        <begin position="207"/>
        <end position="438"/>
    </location>
</feature>
<keyword evidence="3 7" id="KW-0732">Signal</keyword>
<dbReference type="InterPro" id="IPR009637">
    <property type="entry name" value="GPR107/GPR108-like"/>
</dbReference>
<dbReference type="Pfam" id="PF06814">
    <property type="entry name" value="GOST_TM"/>
    <property type="match status" value="1"/>
</dbReference>
<keyword evidence="4 6" id="KW-1133">Transmembrane helix</keyword>
<reference evidence="9" key="1">
    <citation type="submission" date="2023-03" db="EMBL/GenBank/DDBJ databases">
        <authorList>
            <person name="Julca I."/>
        </authorList>
    </citation>
    <scope>NUCLEOTIDE SEQUENCE</scope>
</reference>
<evidence type="ECO:0000256" key="1">
    <source>
        <dbReference type="ARBA" id="ARBA00004141"/>
    </source>
</evidence>
<feature type="transmembrane region" description="Helical" evidence="6">
    <location>
        <begin position="269"/>
        <end position="288"/>
    </location>
</feature>
<feature type="transmembrane region" description="Helical" evidence="6">
    <location>
        <begin position="234"/>
        <end position="249"/>
    </location>
</feature>
<feature type="transmembrane region" description="Helical" evidence="6">
    <location>
        <begin position="340"/>
        <end position="359"/>
    </location>
</feature>
<feature type="signal peptide" evidence="7">
    <location>
        <begin position="1"/>
        <end position="23"/>
    </location>
</feature>
<sequence length="457" mass="51951">MGCMSSISMLLTLILLGAAVSSAEEPIYVYNQQPLSRAGDAFVLSGGSGAIIAVKMILPQPFALIDILSYIIFENVTFSRDVTAGDDYAKDEPCSGLVEVVIIEVIAGREQNVTCCTPDVSKFHGCEIGQVYMPSAKNLQVIRVHFRANSAYARMKNRRAYFNETGIYNLFFVSCDPALKGLKVSGKTIWKNECDVCLPGEVHSLRYFSVFMMIAYIFLFFVSNICELQFQSDLIVPTVLSGLLGMIAWEKLCKNFDATVYGSKNNLKTWILSISWLTVVLASIRKTLLRLLILSIAKGSRFSLVRSGLAGFAVMFFGVIYFSFYMWMEMAEYERSPYDNVFLPYVVLILDLGLSLWIYKSLRNTMDPLQRRINNVQGDIYCKFLLVLAVTFVAHVVLWCIELRFKVGDRFKEKWQYAWVFHVLWEIGGFGVLICCFWVLMEHHLESREIELPVHQQ</sequence>
<accession>A0AAV1D8C6</accession>
<dbReference type="AlphaFoldDB" id="A0AAV1D8C6"/>
<evidence type="ECO:0000313" key="9">
    <source>
        <dbReference type="EMBL" id="CAI9103848.1"/>
    </source>
</evidence>
<dbReference type="Proteomes" id="UP001161247">
    <property type="component" value="Chromosome 4"/>
</dbReference>
<keyword evidence="2 6" id="KW-0812">Transmembrane</keyword>
<dbReference type="GO" id="GO:0016020">
    <property type="term" value="C:membrane"/>
    <property type="evidence" value="ECO:0007669"/>
    <property type="project" value="UniProtKB-SubCell"/>
</dbReference>
<gene>
    <name evidence="9" type="ORF">OLC1_LOCUS12911</name>
</gene>
<name>A0AAV1D8C6_OLDCO</name>